<dbReference type="Proteomes" id="UP000038010">
    <property type="component" value="Unassembled WGS sequence"/>
</dbReference>
<dbReference type="AlphaFoldDB" id="A0A0N0NQB4"/>
<dbReference type="GO" id="GO:0006412">
    <property type="term" value="P:translation"/>
    <property type="evidence" value="ECO:0007669"/>
    <property type="project" value="InterPro"/>
</dbReference>
<organism evidence="4 5">
    <name type="scientific">Cyphellophora attinorum</name>
    <dbReference type="NCBI Taxonomy" id="1664694"/>
    <lineage>
        <taxon>Eukaryota</taxon>
        <taxon>Fungi</taxon>
        <taxon>Dikarya</taxon>
        <taxon>Ascomycota</taxon>
        <taxon>Pezizomycotina</taxon>
        <taxon>Eurotiomycetes</taxon>
        <taxon>Chaetothyriomycetidae</taxon>
        <taxon>Chaetothyriales</taxon>
        <taxon>Cyphellophoraceae</taxon>
        <taxon>Cyphellophora</taxon>
    </lineage>
</organism>
<dbReference type="SUPFAM" id="SSF53137">
    <property type="entry name" value="Translational machinery components"/>
    <property type="match status" value="1"/>
</dbReference>
<feature type="compositionally biased region" description="Low complexity" evidence="3">
    <location>
        <begin position="105"/>
        <end position="130"/>
    </location>
</feature>
<feature type="compositionally biased region" description="Low complexity" evidence="3">
    <location>
        <begin position="80"/>
        <end position="92"/>
    </location>
</feature>
<feature type="compositionally biased region" description="Polar residues" evidence="3">
    <location>
        <begin position="9"/>
        <end position="18"/>
    </location>
</feature>
<dbReference type="Gene3D" id="3.30.420.80">
    <property type="entry name" value="Ribosomal protein S11"/>
    <property type="match status" value="1"/>
</dbReference>
<evidence type="ECO:0000256" key="3">
    <source>
        <dbReference type="SAM" id="MobiDB-lite"/>
    </source>
</evidence>
<keyword evidence="2" id="KW-0687">Ribonucleoprotein</keyword>
<feature type="compositionally biased region" description="Basic residues" evidence="3">
    <location>
        <begin position="21"/>
        <end position="36"/>
    </location>
</feature>
<keyword evidence="1" id="KW-0689">Ribosomal protein</keyword>
<keyword evidence="5" id="KW-1185">Reference proteome</keyword>
<evidence type="ECO:0000313" key="4">
    <source>
        <dbReference type="EMBL" id="KPI43711.1"/>
    </source>
</evidence>
<feature type="region of interest" description="Disordered" evidence="3">
    <location>
        <begin position="1"/>
        <end position="130"/>
    </location>
</feature>
<dbReference type="InterPro" id="IPR036967">
    <property type="entry name" value="Ribosomal_uS11_sf"/>
</dbReference>
<dbReference type="STRING" id="1664694.A0A0N0NQB4"/>
<evidence type="ECO:0000313" key="5">
    <source>
        <dbReference type="Proteomes" id="UP000038010"/>
    </source>
</evidence>
<dbReference type="GO" id="GO:1990904">
    <property type="term" value="C:ribonucleoprotein complex"/>
    <property type="evidence" value="ECO:0007669"/>
    <property type="project" value="UniProtKB-KW"/>
</dbReference>
<dbReference type="VEuPathDB" id="FungiDB:AB675_6454"/>
<dbReference type="RefSeq" id="XP_018003674.1">
    <property type="nucleotide sequence ID" value="XM_018146748.1"/>
</dbReference>
<evidence type="ECO:0000256" key="2">
    <source>
        <dbReference type="ARBA" id="ARBA00023274"/>
    </source>
</evidence>
<feature type="compositionally biased region" description="Low complexity" evidence="3">
    <location>
        <begin position="37"/>
        <end position="47"/>
    </location>
</feature>
<comment type="caution">
    <text evidence="4">The sequence shown here is derived from an EMBL/GenBank/DDBJ whole genome shotgun (WGS) entry which is preliminary data.</text>
</comment>
<gene>
    <name evidence="4" type="ORF">AB675_6454</name>
</gene>
<proteinExistence type="predicted"/>
<dbReference type="OrthoDB" id="1654884at2759"/>
<reference evidence="4 5" key="1">
    <citation type="submission" date="2015-06" db="EMBL/GenBank/DDBJ databases">
        <title>Draft genome of the ant-associated black yeast Phialophora attae CBS 131958.</title>
        <authorList>
            <person name="Moreno L.F."/>
            <person name="Stielow B.J."/>
            <person name="de Hoog S."/>
            <person name="Vicente V.A."/>
            <person name="Weiss V.A."/>
            <person name="de Vries M."/>
            <person name="Cruz L.M."/>
            <person name="Souza E.M."/>
        </authorList>
    </citation>
    <scope>NUCLEOTIDE SEQUENCE [LARGE SCALE GENOMIC DNA]</scope>
    <source>
        <strain evidence="4 5">CBS 131958</strain>
    </source>
</reference>
<name>A0A0N0NQB4_9EURO</name>
<dbReference type="GO" id="GO:0003735">
    <property type="term" value="F:structural constituent of ribosome"/>
    <property type="evidence" value="ECO:0007669"/>
    <property type="project" value="InterPro"/>
</dbReference>
<dbReference type="GO" id="GO:0005840">
    <property type="term" value="C:ribosome"/>
    <property type="evidence" value="ECO:0007669"/>
    <property type="project" value="UniProtKB-KW"/>
</dbReference>
<feature type="compositionally biased region" description="Polar residues" evidence="3">
    <location>
        <begin position="68"/>
        <end position="79"/>
    </location>
</feature>
<dbReference type="GeneID" id="28738628"/>
<accession>A0A0N0NQB4</accession>
<evidence type="ECO:0000256" key="1">
    <source>
        <dbReference type="ARBA" id="ARBA00022980"/>
    </source>
</evidence>
<protein>
    <submittedName>
        <fullName evidence="4">Uncharacterized protein</fullName>
    </submittedName>
</protein>
<sequence>MPAAVAASSGRSALSSMCRSCRQHAKAQRHPRHPNSRRTLSSTSTLRAQNPLAGLGESLMNDPKEPSEQSAASSTRLPSQQRQAAQRAQQEQLATILGGGPLPGSTPYSYPSASTQSSSNTNTTRSGSSAVQNLFRDARNEASARSGSGGIPIDEPYHIHVYAHKHNTHITFTEPSRNPLLSFSCGNIGLRHAQRSSFDAAYQLSTYAMKKMAMLSWKSGGKKAAEKRGGKDDIMNPLRTIQDVFAVEVIMRGFGPGREPFRRPYWGVRGI</sequence>
<dbReference type="EMBL" id="LFJN01000004">
    <property type="protein sequence ID" value="KPI43711.1"/>
    <property type="molecule type" value="Genomic_DNA"/>
</dbReference>